<evidence type="ECO:0000256" key="12">
    <source>
        <dbReference type="RuleBase" id="RU361115"/>
    </source>
</evidence>
<dbReference type="GO" id="GO:0030148">
    <property type="term" value="P:sphingolipid biosynthetic process"/>
    <property type="evidence" value="ECO:0007669"/>
    <property type="project" value="TreeGrafter"/>
</dbReference>
<feature type="transmembrane region" description="Helical" evidence="12">
    <location>
        <begin position="182"/>
        <end position="201"/>
    </location>
</feature>
<protein>
    <recommendedName>
        <fullName evidence="12">Elongation of fatty acids protein</fullName>
        <ecNumber evidence="12">2.3.1.-</ecNumber>
    </recommendedName>
</protein>
<keyword evidence="10 12" id="KW-0275">Fatty acid biosynthesis</keyword>
<dbReference type="GO" id="GO:0042761">
    <property type="term" value="P:very long-chain fatty acid biosynthetic process"/>
    <property type="evidence" value="ECO:0007669"/>
    <property type="project" value="TreeGrafter"/>
</dbReference>
<dbReference type="GO" id="GO:0009922">
    <property type="term" value="F:fatty acid elongase activity"/>
    <property type="evidence" value="ECO:0007669"/>
    <property type="project" value="UniProtKB-EC"/>
</dbReference>
<dbReference type="EMBL" id="LWDF02000047">
    <property type="protein sequence ID" value="KAE8259090.1"/>
    <property type="molecule type" value="Genomic_DNA"/>
</dbReference>
<name>A0A177TVT6_9BASI</name>
<dbReference type="EC" id="2.3.1.-" evidence="12"/>
<feature type="transmembrane region" description="Helical" evidence="12">
    <location>
        <begin position="44"/>
        <end position="63"/>
    </location>
</feature>
<keyword evidence="5 12" id="KW-0812">Transmembrane</keyword>
<dbReference type="PANTHER" id="PTHR11157:SF134">
    <property type="entry name" value="ELONGATION OF FATTY ACIDS PROTEIN 1-RELATED"/>
    <property type="match status" value="1"/>
</dbReference>
<keyword evidence="6 12" id="KW-0276">Fatty acid metabolism</keyword>
<keyword evidence="9 12" id="KW-0472">Membrane</keyword>
<dbReference type="PANTHER" id="PTHR11157">
    <property type="entry name" value="FATTY ACID ACYL TRANSFERASE-RELATED"/>
    <property type="match status" value="1"/>
</dbReference>
<keyword evidence="8 12" id="KW-0443">Lipid metabolism</keyword>
<evidence type="ECO:0000256" key="7">
    <source>
        <dbReference type="ARBA" id="ARBA00022989"/>
    </source>
</evidence>
<evidence type="ECO:0000256" key="8">
    <source>
        <dbReference type="ARBA" id="ARBA00023098"/>
    </source>
</evidence>
<comment type="catalytic activity">
    <reaction evidence="12">
        <text>an acyl-CoA + malonyl-CoA + H(+) = a 3-oxoacyl-CoA + CO2 + CoA</text>
        <dbReference type="Rhea" id="RHEA:50252"/>
        <dbReference type="ChEBI" id="CHEBI:15378"/>
        <dbReference type="ChEBI" id="CHEBI:16526"/>
        <dbReference type="ChEBI" id="CHEBI:57287"/>
        <dbReference type="ChEBI" id="CHEBI:57384"/>
        <dbReference type="ChEBI" id="CHEBI:58342"/>
        <dbReference type="ChEBI" id="CHEBI:90726"/>
    </reaction>
    <physiologicalReaction direction="left-to-right" evidence="12">
        <dbReference type="Rhea" id="RHEA:50253"/>
    </physiologicalReaction>
</comment>
<dbReference type="GO" id="GO:0005789">
    <property type="term" value="C:endoplasmic reticulum membrane"/>
    <property type="evidence" value="ECO:0007669"/>
    <property type="project" value="TreeGrafter"/>
</dbReference>
<feature type="transmembrane region" description="Helical" evidence="12">
    <location>
        <begin position="83"/>
        <end position="101"/>
    </location>
</feature>
<evidence type="ECO:0000313" key="14">
    <source>
        <dbReference type="Proteomes" id="UP000077521"/>
    </source>
</evidence>
<dbReference type="Pfam" id="PF01151">
    <property type="entry name" value="ELO"/>
    <property type="match status" value="1"/>
</dbReference>
<evidence type="ECO:0000256" key="2">
    <source>
        <dbReference type="ARBA" id="ARBA00007263"/>
    </source>
</evidence>
<keyword evidence="3 12" id="KW-0444">Lipid biosynthesis</keyword>
<comment type="subcellular location">
    <subcellularLocation>
        <location evidence="1">Membrane</location>
        <topology evidence="1">Multi-pass membrane protein</topology>
    </subcellularLocation>
</comment>
<evidence type="ECO:0000256" key="10">
    <source>
        <dbReference type="ARBA" id="ARBA00023160"/>
    </source>
</evidence>
<dbReference type="GO" id="GO:0034626">
    <property type="term" value="P:fatty acid elongation, polyunsaturated fatty acid"/>
    <property type="evidence" value="ECO:0007669"/>
    <property type="project" value="TreeGrafter"/>
</dbReference>
<reference evidence="13" key="2">
    <citation type="journal article" date="2019" name="IMA Fungus">
        <title>Genome sequencing and comparison of five Tilletia species to identify candidate genes for the detection of regulated species infecting wheat.</title>
        <authorList>
            <person name="Nguyen H.D.T."/>
            <person name="Sultana T."/>
            <person name="Kesanakurti P."/>
            <person name="Hambleton S."/>
        </authorList>
    </citation>
    <scope>NUCLEOTIDE SEQUENCE</scope>
    <source>
        <strain evidence="13">DAOMC 236416</strain>
    </source>
</reference>
<dbReference type="AlphaFoldDB" id="A0A177TVT6"/>
<sequence>MTEAGLIYSALASLLRTLWPGNQKSFDYLFTWDPPHSPLSTFPSIFLVLASYLSIVLGLRAAINKGAVQPPHPNSRHLKTIFVIHNVALSVSSGLLLAAIMEEVVPILRRGGFFPAICAVSSYTPRLRAMYLINYYMKFWELLDTVFLVVKRKPLGFLHPYHHTATAFLCFTQLHGHTSAQWFVICLNLAVHTAMYGYYALMSLKIPCPWKRLVTTAQIVQFILDIGLIYFATYNYFVSTYAPSLPHVGTCAGEESAAVFGCIIIASYLYLFVDFYQRTYSKKTPAKIQRAAIIAAEKTYRTDGLATPTDQEAVYNDLDQKKAAAASKR</sequence>
<dbReference type="GO" id="GO:0034625">
    <property type="term" value="P:fatty acid elongation, monounsaturated fatty acid"/>
    <property type="evidence" value="ECO:0007669"/>
    <property type="project" value="TreeGrafter"/>
</dbReference>
<comment type="similarity">
    <text evidence="2 12">Belongs to the ELO family.</text>
</comment>
<keyword evidence="14" id="KW-1185">Reference proteome</keyword>
<comment type="catalytic activity">
    <reaction evidence="11">
        <text>a very-long-chain acyl-CoA + malonyl-CoA + H(+) = a very-long-chain 3-oxoacyl-CoA + CO2 + CoA</text>
        <dbReference type="Rhea" id="RHEA:32727"/>
        <dbReference type="ChEBI" id="CHEBI:15378"/>
        <dbReference type="ChEBI" id="CHEBI:16526"/>
        <dbReference type="ChEBI" id="CHEBI:57287"/>
        <dbReference type="ChEBI" id="CHEBI:57384"/>
        <dbReference type="ChEBI" id="CHEBI:90725"/>
        <dbReference type="ChEBI" id="CHEBI:90736"/>
        <dbReference type="EC" id="2.3.1.199"/>
    </reaction>
</comment>
<evidence type="ECO:0000256" key="6">
    <source>
        <dbReference type="ARBA" id="ARBA00022832"/>
    </source>
</evidence>
<proteinExistence type="inferred from homology"/>
<evidence type="ECO:0000256" key="3">
    <source>
        <dbReference type="ARBA" id="ARBA00022516"/>
    </source>
</evidence>
<evidence type="ECO:0000256" key="11">
    <source>
        <dbReference type="ARBA" id="ARBA00047375"/>
    </source>
</evidence>
<reference evidence="13" key="1">
    <citation type="submission" date="2016-04" db="EMBL/GenBank/DDBJ databases">
        <authorList>
            <person name="Nguyen H.D."/>
            <person name="Samba Siva P."/>
            <person name="Cullis J."/>
            <person name="Levesque C.A."/>
            <person name="Hambleton S."/>
        </authorList>
    </citation>
    <scope>NUCLEOTIDE SEQUENCE</scope>
    <source>
        <strain evidence="13">DAOMC 236416</strain>
    </source>
</reference>
<evidence type="ECO:0000313" key="13">
    <source>
        <dbReference type="EMBL" id="KAE8259090.1"/>
    </source>
</evidence>
<dbReference type="GO" id="GO:0019367">
    <property type="term" value="P:fatty acid elongation, saturated fatty acid"/>
    <property type="evidence" value="ECO:0007669"/>
    <property type="project" value="TreeGrafter"/>
</dbReference>
<evidence type="ECO:0000256" key="9">
    <source>
        <dbReference type="ARBA" id="ARBA00023136"/>
    </source>
</evidence>
<dbReference type="Proteomes" id="UP000077521">
    <property type="component" value="Unassembled WGS sequence"/>
</dbReference>
<evidence type="ECO:0000256" key="4">
    <source>
        <dbReference type="ARBA" id="ARBA00022679"/>
    </source>
</evidence>
<comment type="caution">
    <text evidence="13">The sequence shown here is derived from an EMBL/GenBank/DDBJ whole genome shotgun (WGS) entry which is preliminary data.</text>
</comment>
<feature type="transmembrane region" description="Helical" evidence="12">
    <location>
        <begin position="257"/>
        <end position="276"/>
    </location>
</feature>
<keyword evidence="4 12" id="KW-0808">Transferase</keyword>
<accession>A0A177TVT6</accession>
<dbReference type="InterPro" id="IPR002076">
    <property type="entry name" value="ELO_fam"/>
</dbReference>
<organism evidence="13 14">
    <name type="scientific">Tilletia indica</name>
    <dbReference type="NCBI Taxonomy" id="43049"/>
    <lineage>
        <taxon>Eukaryota</taxon>
        <taxon>Fungi</taxon>
        <taxon>Dikarya</taxon>
        <taxon>Basidiomycota</taxon>
        <taxon>Ustilaginomycotina</taxon>
        <taxon>Exobasidiomycetes</taxon>
        <taxon>Tilletiales</taxon>
        <taxon>Tilletiaceae</taxon>
        <taxon>Tilletia</taxon>
    </lineage>
</organism>
<gene>
    <name evidence="13" type="ORF">A4X13_0g1241</name>
</gene>
<evidence type="ECO:0000256" key="1">
    <source>
        <dbReference type="ARBA" id="ARBA00004141"/>
    </source>
</evidence>
<keyword evidence="7 12" id="KW-1133">Transmembrane helix</keyword>
<feature type="transmembrane region" description="Helical" evidence="12">
    <location>
        <begin position="213"/>
        <end position="237"/>
    </location>
</feature>
<evidence type="ECO:0000256" key="5">
    <source>
        <dbReference type="ARBA" id="ARBA00022692"/>
    </source>
</evidence>